<dbReference type="EMBL" id="DSRP01000336">
    <property type="protein sequence ID" value="HGG92256.1"/>
    <property type="molecule type" value="Genomic_DNA"/>
</dbReference>
<accession>A0A7C4EM57</accession>
<protein>
    <submittedName>
        <fullName evidence="2">Uncharacterized protein</fullName>
    </submittedName>
</protein>
<evidence type="ECO:0000313" key="2">
    <source>
        <dbReference type="EMBL" id="HGG92256.1"/>
    </source>
</evidence>
<feature type="region of interest" description="Disordered" evidence="1">
    <location>
        <begin position="233"/>
        <end position="252"/>
    </location>
</feature>
<gene>
    <name evidence="2" type="ORF">ENR59_04815</name>
</gene>
<sequence>MSAPVKRIIFKTPAAVGAVGQFSALERCRAYASASSDDADSAQASASSAQISSNVALAARDAALAAVGSVKASPTDAVAASLDESVTVTAPLVKEVLSPGGDETFSLSVAVMAGAGASNAGLAGVAPAPQAGDHERFLRGDATWQPLDRASVGMSAVEDTWMALEGPVTVMSASQAAVPGDQLGKVMPGGIPGRAIRLGGQEAVSGFVADAVYDSVNARTVITLDGFQPDGQSTALQVGQDPRNAPSSSSTGSDLYLAETYNCLMY</sequence>
<name>A0A7C4EM57_9BACT</name>
<comment type="caution">
    <text evidence="2">The sequence shown here is derived from an EMBL/GenBank/DDBJ whole genome shotgun (WGS) entry which is preliminary data.</text>
</comment>
<reference evidence="2" key="1">
    <citation type="journal article" date="2020" name="mSystems">
        <title>Genome- and Community-Level Interaction Insights into Carbon Utilization and Element Cycling Functions of Hydrothermarchaeota in Hydrothermal Sediment.</title>
        <authorList>
            <person name="Zhou Z."/>
            <person name="Liu Y."/>
            <person name="Xu W."/>
            <person name="Pan J."/>
            <person name="Luo Z.H."/>
            <person name="Li M."/>
        </authorList>
    </citation>
    <scope>NUCLEOTIDE SEQUENCE [LARGE SCALE GENOMIC DNA]</scope>
    <source>
        <strain evidence="2">SpSt-413</strain>
    </source>
</reference>
<evidence type="ECO:0000256" key="1">
    <source>
        <dbReference type="SAM" id="MobiDB-lite"/>
    </source>
</evidence>
<dbReference type="AlphaFoldDB" id="A0A7C4EM57"/>
<organism evidence="2">
    <name type="scientific">Fundidesulfovibrio putealis</name>
    <dbReference type="NCBI Taxonomy" id="270496"/>
    <lineage>
        <taxon>Bacteria</taxon>
        <taxon>Pseudomonadati</taxon>
        <taxon>Thermodesulfobacteriota</taxon>
        <taxon>Desulfovibrionia</taxon>
        <taxon>Desulfovibrionales</taxon>
        <taxon>Desulfovibrionaceae</taxon>
        <taxon>Fundidesulfovibrio</taxon>
    </lineage>
</organism>
<proteinExistence type="predicted"/>